<evidence type="ECO:0000313" key="2">
    <source>
        <dbReference type="Proteomes" id="UP001234178"/>
    </source>
</evidence>
<reference evidence="1 2" key="1">
    <citation type="journal article" date="2023" name="Nucleic Acids Res.">
        <title>The hologenome of Daphnia magna reveals possible DNA methylation and microbiome-mediated evolution of the host genome.</title>
        <authorList>
            <person name="Chaturvedi A."/>
            <person name="Li X."/>
            <person name="Dhandapani V."/>
            <person name="Marshall H."/>
            <person name="Kissane S."/>
            <person name="Cuenca-Cambronero M."/>
            <person name="Asole G."/>
            <person name="Calvet F."/>
            <person name="Ruiz-Romero M."/>
            <person name="Marangio P."/>
            <person name="Guigo R."/>
            <person name="Rago D."/>
            <person name="Mirbahai L."/>
            <person name="Eastwood N."/>
            <person name="Colbourne J.K."/>
            <person name="Zhou J."/>
            <person name="Mallon E."/>
            <person name="Orsini L."/>
        </authorList>
    </citation>
    <scope>NUCLEOTIDE SEQUENCE [LARGE SCALE GENOMIC DNA]</scope>
    <source>
        <strain evidence="1">LRV0_1</strain>
    </source>
</reference>
<accession>A0ABR0B0D6</accession>
<keyword evidence="2" id="KW-1185">Reference proteome</keyword>
<name>A0ABR0B0D6_9CRUS</name>
<protein>
    <submittedName>
        <fullName evidence="1">Uncharacterized protein</fullName>
    </submittedName>
</protein>
<organism evidence="1 2">
    <name type="scientific">Daphnia magna</name>
    <dbReference type="NCBI Taxonomy" id="35525"/>
    <lineage>
        <taxon>Eukaryota</taxon>
        <taxon>Metazoa</taxon>
        <taxon>Ecdysozoa</taxon>
        <taxon>Arthropoda</taxon>
        <taxon>Crustacea</taxon>
        <taxon>Branchiopoda</taxon>
        <taxon>Diplostraca</taxon>
        <taxon>Cladocera</taxon>
        <taxon>Anomopoda</taxon>
        <taxon>Daphniidae</taxon>
        <taxon>Daphnia</taxon>
    </lineage>
</organism>
<evidence type="ECO:0000313" key="1">
    <source>
        <dbReference type="EMBL" id="KAK4030847.1"/>
    </source>
</evidence>
<dbReference type="Proteomes" id="UP001234178">
    <property type="component" value="Unassembled WGS sequence"/>
</dbReference>
<gene>
    <name evidence="1" type="ORF">OUZ56_024234</name>
</gene>
<proteinExistence type="predicted"/>
<dbReference type="EMBL" id="JAOYFB010000039">
    <property type="protein sequence ID" value="KAK4030847.1"/>
    <property type="molecule type" value="Genomic_DNA"/>
</dbReference>
<sequence>MNKRVLVTTQFLSSFTGSPITRFDSGLESFESIVDASGLSEEKTIKILRVKSTDRAFSVIQALLKDHPHDYDSGLDSILQAKDKYPEFREFNELVALTRVDASRLETLETDQEKQEFIRSIDGSHDTKNAELKSSNRC</sequence>
<comment type="caution">
    <text evidence="1">The sequence shown here is derived from an EMBL/GenBank/DDBJ whole genome shotgun (WGS) entry which is preliminary data.</text>
</comment>